<evidence type="ECO:0000256" key="2">
    <source>
        <dbReference type="ARBA" id="ARBA00023043"/>
    </source>
</evidence>
<dbReference type="PANTHER" id="PTHR24198:SF165">
    <property type="entry name" value="ANKYRIN REPEAT-CONTAINING PROTEIN-RELATED"/>
    <property type="match status" value="1"/>
</dbReference>
<dbReference type="KEGG" id="vg:3346440"/>
<evidence type="ECO:0000256" key="1">
    <source>
        <dbReference type="ARBA" id="ARBA00022737"/>
    </source>
</evidence>
<dbReference type="RefSeq" id="YP_227536.1">
    <property type="nucleotide sequence ID" value="NC_006966.1"/>
</dbReference>
<dbReference type="SUPFAM" id="SSF48403">
    <property type="entry name" value="Ankyrin repeat"/>
    <property type="match status" value="2"/>
</dbReference>
<evidence type="ECO:0000256" key="3">
    <source>
        <dbReference type="PROSITE-ProRule" id="PRU00023"/>
    </source>
</evidence>
<proteinExistence type="predicted"/>
<organismHost>
    <name type="scientific">Odocoileus hemionus</name>
    <name type="common">Mule deer</name>
    <name type="synonym">Cervus hemionus</name>
    <dbReference type="NCBI Taxonomy" id="9872"/>
</organismHost>
<organism evidence="5 6">
    <name type="scientific">Deerpox virus (strain Mule deer/United States/W-848-83/1983)</name>
    <name type="common">DPV</name>
    <dbReference type="NCBI Taxonomy" id="305674"/>
    <lineage>
        <taxon>Viruses</taxon>
        <taxon>Varidnaviria</taxon>
        <taxon>Bamfordvirae</taxon>
        <taxon>Nucleocytoviricota</taxon>
        <taxon>Pokkesviricetes</taxon>
        <taxon>Chitovirales</taxon>
        <taxon>Poxviridae</taxon>
        <taxon>Chordopoxvirinae</taxon>
        <taxon>Cervidpoxvirus</taxon>
        <taxon>Cervidpoxvirus muledeerpox</taxon>
        <taxon>Mule deerpox virus</taxon>
    </lineage>
</organism>
<evidence type="ECO:0000313" key="6">
    <source>
        <dbReference type="Proteomes" id="UP000000866"/>
    </source>
</evidence>
<dbReference type="OrthoDB" id="8173at10239"/>
<protein>
    <submittedName>
        <fullName evidence="5">Ankyrin repeat protein</fullName>
    </submittedName>
</protein>
<reference evidence="5 6" key="1">
    <citation type="journal article" date="2005" name="J. Virol.">
        <title>Genome of deerpox virus.</title>
        <authorList>
            <person name="Afonso C.L."/>
            <person name="Delhon G."/>
            <person name="Tulman E.R."/>
            <person name="Lu Z."/>
            <person name="Zsak A."/>
            <person name="Becerra V.M."/>
            <person name="Zsak L."/>
            <person name="Kutish G.F."/>
            <person name="Rock D.L."/>
        </authorList>
    </citation>
    <scope>NUCLEOTIDE SEQUENCE [LARGE SCALE GENOMIC DNA]</scope>
    <source>
        <strain evidence="6">Mule deer/United States/W-848-83/1983</strain>
    </source>
</reference>
<gene>
    <name evidence="5" type="ORF">DpV83gp161</name>
</gene>
<keyword evidence="6" id="KW-1185">Reference proteome</keyword>
<sequence length="641" mass="75000">MFPLYDYIVFTKSKTIKYKNVLKLIESDKSILDDYKSKYYILCEYLYKKYINIDVLNLLINTGIPVKTNNLINFCLSSFFANTKIKFNINHVKEIIEILIKNGATFKRKPYSTHPLFYLICNKKFNYSSLYEYLTKYNINFNIKNPDGFNLLHMYLDQIEDVKLDVIKTLLSNKVKINAKTRFNRLTPLQIYLQKNFIQEKVINFLIDNGSEINSGFIETPLYTLLNNCNSNKKLKSLTTKFIKKGADINQRAENDGRTPIVGFILNSAIINVDNLKFLLDNGANPLVTIRGNNNLLHLYLERYNVSISILSILLDSGIDINAFNYQNHRPIHVYLDKEAEDIYIIIIEFLLSKGATLSRVNDSNRFSESILEVFLRNNKDITVSTLTVVNYLLKLFPIDSIDEYGYNPLLSSVYTYNVEFFNYFIDLGADINIISKMGDTCSSIAIIKEYKCIFNLLLKCTDISDDHIIQTIKYLEDKNFDTHIKIKMMERYIRFMFNKNPDIYLKYKYLSLKFGDTIDECLKDLINMKNTYLRKTTVFNLIFNKNNTMPIGYIFSNNVTQYLTSKIYGEKVKRVIENSLKRYSHINTILKRINSECGENNNIWNILPDEMKLKILDSLTLDDLLKLMILFKKRKTLLFL</sequence>
<dbReference type="InterPro" id="IPR018272">
    <property type="entry name" value="PRANC_domain"/>
</dbReference>
<feature type="repeat" description="ANK" evidence="3">
    <location>
        <begin position="405"/>
        <end position="437"/>
    </location>
</feature>
<evidence type="ECO:0000313" key="5">
    <source>
        <dbReference type="EMBL" id="ABI99316.1"/>
    </source>
</evidence>
<accession>Q08FJ1</accession>
<dbReference type="InterPro" id="IPR001810">
    <property type="entry name" value="F-box_dom"/>
</dbReference>
<dbReference type="GeneID" id="3346440"/>
<keyword evidence="1" id="KW-0677">Repeat</keyword>
<dbReference type="PANTHER" id="PTHR24198">
    <property type="entry name" value="ANKYRIN REPEAT AND PROTEIN KINASE DOMAIN-CONTAINING PROTEIN"/>
    <property type="match status" value="1"/>
</dbReference>
<dbReference type="Pfam" id="PF09372">
    <property type="entry name" value="PRANC"/>
    <property type="match status" value="1"/>
</dbReference>
<dbReference type="SMART" id="SM00248">
    <property type="entry name" value="ANK"/>
    <property type="match status" value="9"/>
</dbReference>
<dbReference type="Gene3D" id="1.25.40.20">
    <property type="entry name" value="Ankyrin repeat-containing domain"/>
    <property type="match status" value="3"/>
</dbReference>
<dbReference type="Proteomes" id="UP000000866">
    <property type="component" value="Segment"/>
</dbReference>
<dbReference type="PROSITE" id="PS50181">
    <property type="entry name" value="FBOX"/>
    <property type="match status" value="1"/>
</dbReference>
<dbReference type="PROSITE" id="PS50088">
    <property type="entry name" value="ANK_REPEAT"/>
    <property type="match status" value="1"/>
</dbReference>
<dbReference type="InterPro" id="IPR036770">
    <property type="entry name" value="Ankyrin_rpt-contain_sf"/>
</dbReference>
<evidence type="ECO:0000259" key="4">
    <source>
        <dbReference type="PROSITE" id="PS50181"/>
    </source>
</evidence>
<feature type="domain" description="F-box" evidence="4">
    <location>
        <begin position="602"/>
        <end position="641"/>
    </location>
</feature>
<dbReference type="EMBL" id="AY689436">
    <property type="protein sequence ID" value="ABI99316.1"/>
    <property type="molecule type" value="Genomic_DNA"/>
</dbReference>
<name>Q08FJ1_DPV83</name>
<keyword evidence="2 3" id="KW-0040">ANK repeat</keyword>
<dbReference type="InterPro" id="IPR002110">
    <property type="entry name" value="Ankyrin_rpt"/>
</dbReference>